<sequence>MTGTTLIGFAGFCKSDIMLYLSRILHISGSKVAIIDRSNEQELRYCVPDGVNCGNMAEYRNVDIYFDYCKGSIANLPLTEYSAVLIDLGVNYDTYEDIKSLKVLYIVSDLNRYHIMPLSAWIKNLTEKPDAVRILRDTVFGKIRAEYIDFVLGTREFTNLVGAYEFAFDEIEYSTRLSAQYDDIFKFQRIPKCFKKMLTDCMTEIFQIEPKTAFYALKKAQAGG</sequence>
<protein>
    <submittedName>
        <fullName evidence="1">Uncharacterized protein</fullName>
    </submittedName>
</protein>
<dbReference type="Proteomes" id="UP000092931">
    <property type="component" value="Chromosome"/>
</dbReference>
<accession>A0A1B1YKD8</accession>
<organism evidence="1 2">
    <name type="scientific">Thermoclostridium stercorarium subsp. leptospartum DSM 9219</name>
    <dbReference type="NCBI Taxonomy" id="1346611"/>
    <lineage>
        <taxon>Bacteria</taxon>
        <taxon>Bacillati</taxon>
        <taxon>Bacillota</taxon>
        <taxon>Clostridia</taxon>
        <taxon>Eubacteriales</taxon>
        <taxon>Oscillospiraceae</taxon>
        <taxon>Thermoclostridium</taxon>
    </lineage>
</organism>
<evidence type="ECO:0000313" key="2">
    <source>
        <dbReference type="Proteomes" id="UP000092931"/>
    </source>
</evidence>
<dbReference type="RefSeq" id="WP_065820753.1">
    <property type="nucleotide sequence ID" value="NZ_CP014673.1"/>
</dbReference>
<name>A0A1B1YKD8_THEST</name>
<dbReference type="AlphaFoldDB" id="A0A1B1YKD8"/>
<evidence type="ECO:0000313" key="1">
    <source>
        <dbReference type="EMBL" id="ANX01238.1"/>
    </source>
</evidence>
<gene>
    <name evidence="1" type="ORF">CSTERLE_06475</name>
</gene>
<reference evidence="1 2" key="1">
    <citation type="submission" date="2016-02" db="EMBL/GenBank/DDBJ databases">
        <title>Comparison of Clostridium stercorarium subspecies using comparative genomics and transcriptomics.</title>
        <authorList>
            <person name="Schellenberg J."/>
            <person name="Thallinger G."/>
            <person name="Levin D.B."/>
            <person name="Zhang X."/>
            <person name="Alvare G."/>
            <person name="Fristensky B."/>
            <person name="Sparling R."/>
        </authorList>
    </citation>
    <scope>NUCLEOTIDE SEQUENCE [LARGE SCALE GENOMIC DNA]</scope>
    <source>
        <strain evidence="1 2">DSM 9219</strain>
    </source>
</reference>
<dbReference type="EMBL" id="CP014673">
    <property type="protein sequence ID" value="ANX01238.1"/>
    <property type="molecule type" value="Genomic_DNA"/>
</dbReference>
<proteinExistence type="predicted"/>